<organism evidence="2 3">
    <name type="scientific">Leptothrix discophora</name>
    <dbReference type="NCBI Taxonomy" id="89"/>
    <lineage>
        <taxon>Bacteria</taxon>
        <taxon>Pseudomonadati</taxon>
        <taxon>Pseudomonadota</taxon>
        <taxon>Betaproteobacteria</taxon>
        <taxon>Burkholderiales</taxon>
        <taxon>Sphaerotilaceae</taxon>
        <taxon>Leptothrix</taxon>
    </lineage>
</organism>
<name>A0ABT9FYY2_LEPDI</name>
<dbReference type="Gene3D" id="2.60.40.1890">
    <property type="entry name" value="PCu(A)C copper chaperone"/>
    <property type="match status" value="1"/>
</dbReference>
<reference evidence="2 3" key="1">
    <citation type="submission" date="2023-08" db="EMBL/GenBank/DDBJ databases">
        <authorList>
            <person name="Roldan D.M."/>
            <person name="Menes R.J."/>
        </authorList>
    </citation>
    <scope>NUCLEOTIDE SEQUENCE [LARGE SCALE GENOMIC DNA]</scope>
    <source>
        <strain evidence="2 3">CCM 2812</strain>
    </source>
</reference>
<dbReference type="SUPFAM" id="SSF110087">
    <property type="entry name" value="DR1885-like metal-binding protein"/>
    <property type="match status" value="1"/>
</dbReference>
<accession>A0ABT9FYY2</accession>
<dbReference type="Pfam" id="PF04314">
    <property type="entry name" value="PCuAC"/>
    <property type="match status" value="1"/>
</dbReference>
<keyword evidence="3" id="KW-1185">Reference proteome</keyword>
<dbReference type="PANTHER" id="PTHR36302">
    <property type="entry name" value="BLR7088 PROTEIN"/>
    <property type="match status" value="1"/>
</dbReference>
<proteinExistence type="predicted"/>
<dbReference type="InterPro" id="IPR007410">
    <property type="entry name" value="LpqE-like"/>
</dbReference>
<dbReference type="InterPro" id="IPR058248">
    <property type="entry name" value="Lxx211020-like"/>
</dbReference>
<keyword evidence="1" id="KW-0732">Signal</keyword>
<evidence type="ECO:0000256" key="1">
    <source>
        <dbReference type="SAM" id="SignalP"/>
    </source>
</evidence>
<feature type="signal peptide" evidence="1">
    <location>
        <begin position="1"/>
        <end position="31"/>
    </location>
</feature>
<dbReference type="EMBL" id="JAUZEE010000001">
    <property type="protein sequence ID" value="MDP4299451.1"/>
    <property type="molecule type" value="Genomic_DNA"/>
</dbReference>
<feature type="chain" id="PRO_5045527520" evidence="1">
    <location>
        <begin position="32"/>
        <end position="175"/>
    </location>
</feature>
<evidence type="ECO:0000313" key="3">
    <source>
        <dbReference type="Proteomes" id="UP001235760"/>
    </source>
</evidence>
<dbReference type="PANTHER" id="PTHR36302:SF1">
    <property type="entry name" value="COPPER CHAPERONE PCU(A)C"/>
    <property type="match status" value="1"/>
</dbReference>
<dbReference type="RefSeq" id="WP_305748003.1">
    <property type="nucleotide sequence ID" value="NZ_JAUZEE010000001.1"/>
</dbReference>
<sequence length="175" mass="19068">MNALRHTATRRSFAVLLTAALGSLAALPALAHGSRAGDVRIDHPYSTPTPPGLRSGALYFRTLANTGSKPDRLIAAETPVAGKVEFHEMKTVNDIMKMRAIPSIDLAPGQQIALRHGGELHIMLLDLRKPLQEGDRFPVTLTFERGGKEEVMVWVQKPRAATVDMDKNHGEHAGH</sequence>
<dbReference type="Proteomes" id="UP001235760">
    <property type="component" value="Unassembled WGS sequence"/>
</dbReference>
<protein>
    <submittedName>
        <fullName evidence="2">Copper chaperone PCu(A)C</fullName>
    </submittedName>
</protein>
<dbReference type="InterPro" id="IPR036182">
    <property type="entry name" value="PCuAC_sf"/>
</dbReference>
<comment type="caution">
    <text evidence="2">The sequence shown here is derived from an EMBL/GenBank/DDBJ whole genome shotgun (WGS) entry which is preliminary data.</text>
</comment>
<evidence type="ECO:0000313" key="2">
    <source>
        <dbReference type="EMBL" id="MDP4299451.1"/>
    </source>
</evidence>
<gene>
    <name evidence="2" type="ORF">Q8X39_02280</name>
</gene>